<keyword evidence="5 12" id="KW-0479">Metal-binding</keyword>
<comment type="similarity">
    <text evidence="1">Belongs to the carbohydrate kinase pfkB family.</text>
</comment>
<evidence type="ECO:0000256" key="4">
    <source>
        <dbReference type="ARBA" id="ARBA00022679"/>
    </source>
</evidence>
<keyword evidence="4 12" id="KW-0808">Transferase</keyword>
<keyword evidence="12" id="KW-0963">Cytoplasm</keyword>
<dbReference type="UniPathway" id="UPA00916">
    <property type="reaction ID" value="UER00889"/>
</dbReference>
<keyword evidence="10 12" id="KW-0630">Potassium</keyword>
<dbReference type="GO" id="GO:0046872">
    <property type="term" value="F:metal ion binding"/>
    <property type="evidence" value="ECO:0007669"/>
    <property type="project" value="UniProtKB-KW"/>
</dbReference>
<dbReference type="STRING" id="1266845.Q783_02385"/>
<organism evidence="15 16">
    <name type="scientific">Carnobacterium inhibens subsp. gilichinskyi</name>
    <dbReference type="NCBI Taxonomy" id="1266845"/>
    <lineage>
        <taxon>Bacteria</taxon>
        <taxon>Bacillati</taxon>
        <taxon>Bacillota</taxon>
        <taxon>Bacilli</taxon>
        <taxon>Lactobacillales</taxon>
        <taxon>Carnobacteriaceae</taxon>
        <taxon>Carnobacterium</taxon>
    </lineage>
</organism>
<comment type="subcellular location">
    <subcellularLocation>
        <location evidence="12">Cytoplasm</location>
    </subcellularLocation>
</comment>
<keyword evidence="8 12" id="KW-0067">ATP-binding</keyword>
<comment type="function">
    <text evidence="12">Catalyzes the phosphorylation of ribose at O-5 in a reaction requiring ATP and magnesium. The resulting D-ribose-5-phosphate can then be used either for sythesis of nucleotides, histidine, and tryptophan, or as a component of the pentose phosphate pathway.</text>
</comment>
<feature type="active site" description="Proton acceptor" evidence="12">
    <location>
        <position position="273"/>
    </location>
</feature>
<dbReference type="EC" id="2.7.1.15" evidence="2 12"/>
<evidence type="ECO:0000256" key="12">
    <source>
        <dbReference type="HAMAP-Rule" id="MF_01987"/>
    </source>
</evidence>
<dbReference type="PANTHER" id="PTHR10584:SF166">
    <property type="entry name" value="RIBOKINASE"/>
    <property type="match status" value="1"/>
</dbReference>
<dbReference type="KEGG" id="caw:Q783_02385"/>
<evidence type="ECO:0000256" key="9">
    <source>
        <dbReference type="ARBA" id="ARBA00022842"/>
    </source>
</evidence>
<feature type="binding site" evidence="12">
    <location>
        <position position="273"/>
    </location>
    <ligand>
        <name>substrate</name>
    </ligand>
</feature>
<evidence type="ECO:0000313" key="15">
    <source>
        <dbReference type="EMBL" id="AGY81161.1"/>
    </source>
</evidence>
<name>U5S802_9LACT</name>
<evidence type="ECO:0000256" key="1">
    <source>
        <dbReference type="ARBA" id="ARBA00005380"/>
    </source>
</evidence>
<keyword evidence="13" id="KW-0175">Coiled coil</keyword>
<feature type="binding site" evidence="12">
    <location>
        <position position="204"/>
    </location>
    <ligand>
        <name>ATP</name>
        <dbReference type="ChEBI" id="CHEBI:30616"/>
    </ligand>
</feature>
<dbReference type="GO" id="GO:0005524">
    <property type="term" value="F:ATP binding"/>
    <property type="evidence" value="ECO:0007669"/>
    <property type="project" value="UniProtKB-UniRule"/>
</dbReference>
<dbReference type="AlphaFoldDB" id="U5S802"/>
<feature type="binding site" evidence="12">
    <location>
        <position position="267"/>
    </location>
    <ligand>
        <name>K(+)</name>
        <dbReference type="ChEBI" id="CHEBI:29103"/>
    </ligand>
</feature>
<dbReference type="InterPro" id="IPR002173">
    <property type="entry name" value="Carboh/pur_kinase_PfkB_CS"/>
</dbReference>
<comment type="similarity">
    <text evidence="12">Belongs to the carbohydrate kinase PfkB family. Ribokinase subfamily.</text>
</comment>
<evidence type="ECO:0000259" key="14">
    <source>
        <dbReference type="Pfam" id="PF00294"/>
    </source>
</evidence>
<feature type="binding site" evidence="12">
    <location>
        <position position="303"/>
    </location>
    <ligand>
        <name>K(+)</name>
        <dbReference type="ChEBI" id="CHEBI:29103"/>
    </ligand>
</feature>
<comment type="cofactor">
    <cofactor evidence="12">
        <name>Mg(2+)</name>
        <dbReference type="ChEBI" id="CHEBI:18420"/>
    </cofactor>
    <text evidence="12">Requires a divalent cation, most likely magnesium in vivo, as an electrophilic catalyst to aid phosphoryl group transfer. It is the chelate of the metal and the nucleotide that is the actual substrate.</text>
</comment>
<comment type="subunit">
    <text evidence="12">Homodimer.</text>
</comment>
<keyword evidence="11 12" id="KW-0119">Carbohydrate metabolism</keyword>
<keyword evidence="6 12" id="KW-0547">Nucleotide-binding</keyword>
<dbReference type="EMBL" id="CP006812">
    <property type="protein sequence ID" value="AGY81161.1"/>
    <property type="molecule type" value="Genomic_DNA"/>
</dbReference>
<dbReference type="RefSeq" id="WP_023177042.1">
    <property type="nucleotide sequence ID" value="NC_022606.1"/>
</dbReference>
<evidence type="ECO:0000256" key="10">
    <source>
        <dbReference type="ARBA" id="ARBA00022958"/>
    </source>
</evidence>
<evidence type="ECO:0000256" key="8">
    <source>
        <dbReference type="ARBA" id="ARBA00022840"/>
    </source>
</evidence>
<keyword evidence="7 12" id="KW-0418">Kinase</keyword>
<feature type="binding site" evidence="12">
    <location>
        <position position="306"/>
    </location>
    <ligand>
        <name>K(+)</name>
        <dbReference type="ChEBI" id="CHEBI:29103"/>
    </ligand>
</feature>
<evidence type="ECO:0000256" key="6">
    <source>
        <dbReference type="ARBA" id="ARBA00022741"/>
    </source>
</evidence>
<dbReference type="NCBIfam" id="TIGR02152">
    <property type="entry name" value="D_ribokin_bact"/>
    <property type="match status" value="1"/>
</dbReference>
<feature type="binding site" evidence="12">
    <location>
        <begin position="240"/>
        <end position="245"/>
    </location>
    <ligand>
        <name>ATP</name>
        <dbReference type="ChEBI" id="CHEBI:30616"/>
    </ligand>
</feature>
<feature type="domain" description="Carbohydrate kinase PfkB" evidence="14">
    <location>
        <begin position="22"/>
        <end position="315"/>
    </location>
</feature>
<dbReference type="PROSITE" id="PS00584">
    <property type="entry name" value="PFKB_KINASES_2"/>
    <property type="match status" value="1"/>
</dbReference>
<evidence type="ECO:0000256" key="7">
    <source>
        <dbReference type="ARBA" id="ARBA00022777"/>
    </source>
</evidence>
<dbReference type="GO" id="GO:0004747">
    <property type="term" value="F:ribokinase activity"/>
    <property type="evidence" value="ECO:0007669"/>
    <property type="project" value="UniProtKB-UniRule"/>
</dbReference>
<evidence type="ECO:0000256" key="5">
    <source>
        <dbReference type="ARBA" id="ARBA00022723"/>
    </source>
</evidence>
<dbReference type="PATRIC" id="fig|1266845.5.peg.419"/>
<gene>
    <name evidence="12" type="primary">rbsK</name>
    <name evidence="15" type="ORF">Q783_02385</name>
</gene>
<comment type="caution">
    <text evidence="12">Lacks conserved residue(s) required for the propagation of feature annotation.</text>
</comment>
<sequence length="332" mass="35692">MLLLYRKNKETKKGVVDSLKKNKIFVMGSYVTDLTARASHLPKPGETVFGQSFRTGAGGKGSNQAVAAARLGAEVTLVTKLGDDAFGKLALEHFTKEQIDTSQIAIDKEMPTGSALIAVDDQSENMIVVTAGACGKIKREEIEQAEEKLADVAIALTQLETNLDAVERTLELAEKHHIPVILNPAPYQAIPNEWLKKAAYITPNETEAAQLTGIRLETEEDARLAAEKLYQMGVANVVITLGKKGCFLYNEEYKGKVFPGLIMDAVDTTGAGDAFNGGLAYALANEVELIEALQFANIVGALAVTKEGTAQAMPTLAEVETCLKHSLLEVKS</sequence>
<reference evidence="15 16" key="1">
    <citation type="journal article" date="2013" name="Genome Announc.">
        <title>Complete Genome Sequence of Carnobacterium gilichinskyi Strain WN1359T (DSM 27470T).</title>
        <authorList>
            <person name="Leonard M.T."/>
            <person name="Panayotova N."/>
            <person name="Farmerie W.G."/>
            <person name="Triplett E.W."/>
            <person name="Nicholson W.L."/>
        </authorList>
    </citation>
    <scope>NUCLEOTIDE SEQUENCE [LARGE SCALE GENOMIC DNA]</scope>
    <source>
        <strain evidence="15 16">WN1359</strain>
    </source>
</reference>
<feature type="coiled-coil region" evidence="13">
    <location>
        <begin position="142"/>
        <end position="176"/>
    </location>
</feature>
<dbReference type="PRINTS" id="PR00990">
    <property type="entry name" value="RIBOKINASE"/>
</dbReference>
<dbReference type="InterPro" id="IPR011877">
    <property type="entry name" value="Ribokinase"/>
</dbReference>
<feature type="binding site" evidence="12">
    <location>
        <begin position="272"/>
        <end position="273"/>
    </location>
    <ligand>
        <name>ATP</name>
        <dbReference type="ChEBI" id="CHEBI:30616"/>
    </ligand>
</feature>
<dbReference type="CDD" id="cd01174">
    <property type="entry name" value="ribokinase"/>
    <property type="match status" value="1"/>
</dbReference>
<proteinExistence type="inferred from homology"/>
<feature type="binding site" evidence="12">
    <location>
        <position position="160"/>
    </location>
    <ligand>
        <name>substrate</name>
    </ligand>
</feature>
<dbReference type="SUPFAM" id="SSF53613">
    <property type="entry name" value="Ribokinase-like"/>
    <property type="match status" value="1"/>
</dbReference>
<dbReference type="Pfam" id="PF00294">
    <property type="entry name" value="PfkB"/>
    <property type="match status" value="1"/>
</dbReference>
<evidence type="ECO:0000256" key="11">
    <source>
        <dbReference type="ARBA" id="ARBA00023277"/>
    </source>
</evidence>
<dbReference type="eggNOG" id="COG0524">
    <property type="taxonomic scope" value="Bacteria"/>
</dbReference>
<dbReference type="HAMAP" id="MF_01987">
    <property type="entry name" value="Ribokinase"/>
    <property type="match status" value="1"/>
</dbReference>
<feature type="binding site" evidence="12">
    <location>
        <position position="297"/>
    </location>
    <ligand>
        <name>ATP</name>
        <dbReference type="ChEBI" id="CHEBI:30616"/>
    </ligand>
</feature>
<dbReference type="HOGENOM" id="CLU_027634_2_0_9"/>
<dbReference type="Proteomes" id="UP000017469">
    <property type="component" value="Chromosome"/>
</dbReference>
<comment type="activity regulation">
    <text evidence="12">Activated by a monovalent cation that binds near, but not in, the active site. The most likely occupant of the site in vivo is potassium. Ion binding induces a conformational change that may alter substrate affinity.</text>
</comment>
<dbReference type="PANTHER" id="PTHR10584">
    <property type="entry name" value="SUGAR KINASE"/>
    <property type="match status" value="1"/>
</dbReference>
<dbReference type="InterPro" id="IPR011611">
    <property type="entry name" value="PfkB_dom"/>
</dbReference>
<evidence type="ECO:0000313" key="16">
    <source>
        <dbReference type="Proteomes" id="UP000017469"/>
    </source>
</evidence>
<dbReference type="InterPro" id="IPR002139">
    <property type="entry name" value="Ribo/fructo_kinase"/>
</dbReference>
<comment type="catalytic activity">
    <reaction evidence="12">
        <text>D-ribose + ATP = D-ribose 5-phosphate + ADP + H(+)</text>
        <dbReference type="Rhea" id="RHEA:13697"/>
        <dbReference type="ChEBI" id="CHEBI:15378"/>
        <dbReference type="ChEBI" id="CHEBI:30616"/>
        <dbReference type="ChEBI" id="CHEBI:47013"/>
        <dbReference type="ChEBI" id="CHEBI:78346"/>
        <dbReference type="ChEBI" id="CHEBI:456216"/>
        <dbReference type="EC" id="2.7.1.15"/>
    </reaction>
</comment>
<feature type="binding site" evidence="12">
    <location>
        <position position="308"/>
    </location>
    <ligand>
        <name>K(+)</name>
        <dbReference type="ChEBI" id="CHEBI:29103"/>
    </ligand>
</feature>
<dbReference type="GO" id="GO:0005829">
    <property type="term" value="C:cytosol"/>
    <property type="evidence" value="ECO:0007669"/>
    <property type="project" value="TreeGrafter"/>
</dbReference>
<dbReference type="GO" id="GO:0019303">
    <property type="term" value="P:D-ribose catabolic process"/>
    <property type="evidence" value="ECO:0007669"/>
    <property type="project" value="UniProtKB-UniRule"/>
</dbReference>
<feature type="binding site" evidence="12">
    <location>
        <begin position="59"/>
        <end position="63"/>
    </location>
    <ligand>
        <name>substrate</name>
    </ligand>
</feature>
<dbReference type="Gene3D" id="3.40.1190.20">
    <property type="match status" value="1"/>
</dbReference>
<feature type="binding site" evidence="12">
    <location>
        <position position="269"/>
    </location>
    <ligand>
        <name>K(+)</name>
        <dbReference type="ChEBI" id="CHEBI:29103"/>
    </ligand>
</feature>
<evidence type="ECO:0000256" key="13">
    <source>
        <dbReference type="SAM" id="Coils"/>
    </source>
</evidence>
<evidence type="ECO:0000256" key="2">
    <source>
        <dbReference type="ARBA" id="ARBA00012035"/>
    </source>
</evidence>
<evidence type="ECO:0000256" key="3">
    <source>
        <dbReference type="ARBA" id="ARBA00016943"/>
    </source>
</evidence>
<keyword evidence="9 12" id="KW-0460">Magnesium</keyword>
<accession>U5S802</accession>
<comment type="pathway">
    <text evidence="12">Carbohydrate metabolism; D-ribose degradation; D-ribose 5-phosphate from beta-D-ribopyranose: step 2/2.</text>
</comment>
<dbReference type="InterPro" id="IPR029056">
    <property type="entry name" value="Ribokinase-like"/>
</dbReference>
<feature type="binding site" evidence="12">
    <location>
        <begin position="31"/>
        <end position="33"/>
    </location>
    <ligand>
        <name>substrate</name>
    </ligand>
</feature>
<protein>
    <recommendedName>
        <fullName evidence="3 12">Ribokinase</fullName>
        <shortName evidence="12">RK</shortName>
        <ecNumber evidence="2 12">2.7.1.15</ecNumber>
    </recommendedName>
</protein>